<reference evidence="5 6" key="1">
    <citation type="submission" date="2023-01" db="EMBL/GenBank/DDBJ databases">
        <authorList>
            <person name="Whitehead M."/>
        </authorList>
    </citation>
    <scope>NUCLEOTIDE SEQUENCE [LARGE SCALE GENOMIC DNA]</scope>
</reference>
<evidence type="ECO:0000256" key="4">
    <source>
        <dbReference type="SAM" id="MobiDB-lite"/>
    </source>
</evidence>
<evidence type="ECO:0000256" key="1">
    <source>
        <dbReference type="ARBA" id="ARBA00004613"/>
    </source>
</evidence>
<dbReference type="GO" id="GO:0005549">
    <property type="term" value="F:odorant binding"/>
    <property type="evidence" value="ECO:0007669"/>
    <property type="project" value="InterPro"/>
</dbReference>
<sequence length="336" mass="37538">MSLLLNSGGCCGHSTTTVMTLSVAILLTFGQVHNLKCRTADHSRRHGEFIDIAEQCNNTTSGDRPASEVDGDYSTYASGGDNDGRWNGDGRRNNNNNNNNNREFSVNRQDFSGNRGSGGGYDRDQSSCSEARPQQYSGNTGSRSKNHRQGSYPSADYDSGQANSNYNRQSLPTRRYRRDDSSEKSKRQNAAMTGSNNRLLGNNRFRNVTKTGGNQPGKGTYLDKMDACTVHCVFNQLEMLNSNSRPDKYSIVTIMTNQIKDVELKEFIRDSIDECFDTLELDSHNNKCEFSKNFAVCMENKAQRNCDDWDENLSANKIHSAGLQDGTNQQDKRKGY</sequence>
<dbReference type="Pfam" id="PF01395">
    <property type="entry name" value="PBP_GOBP"/>
    <property type="match status" value="1"/>
</dbReference>
<dbReference type="PANTHER" id="PTHR21066">
    <property type="entry name" value="ODORANT-BINDING PROTEIN 59A-RELATED"/>
    <property type="match status" value="1"/>
</dbReference>
<feature type="compositionally biased region" description="Low complexity" evidence="4">
    <location>
        <begin position="196"/>
        <end position="206"/>
    </location>
</feature>
<dbReference type="GO" id="GO:0005576">
    <property type="term" value="C:extracellular region"/>
    <property type="evidence" value="ECO:0007669"/>
    <property type="project" value="UniProtKB-SubCell"/>
</dbReference>
<dbReference type="AlphaFoldDB" id="A0AAV0W8I3"/>
<dbReference type="Gene3D" id="1.10.238.20">
    <property type="entry name" value="Pheromone/general odorant binding protein domain"/>
    <property type="match status" value="1"/>
</dbReference>
<dbReference type="InterPro" id="IPR052295">
    <property type="entry name" value="Odorant-binding_protein"/>
</dbReference>
<evidence type="ECO:0000256" key="3">
    <source>
        <dbReference type="ARBA" id="ARBA00022525"/>
    </source>
</evidence>
<name>A0AAV0W8I3_9HEMI</name>
<accession>A0AAV0W8I3</accession>
<dbReference type="InterPro" id="IPR006170">
    <property type="entry name" value="PBP/GOBP"/>
</dbReference>
<feature type="compositionally biased region" description="Polar residues" evidence="4">
    <location>
        <begin position="160"/>
        <end position="172"/>
    </location>
</feature>
<organism evidence="5 6">
    <name type="scientific">Macrosiphum euphorbiae</name>
    <name type="common">potato aphid</name>
    <dbReference type="NCBI Taxonomy" id="13131"/>
    <lineage>
        <taxon>Eukaryota</taxon>
        <taxon>Metazoa</taxon>
        <taxon>Ecdysozoa</taxon>
        <taxon>Arthropoda</taxon>
        <taxon>Hexapoda</taxon>
        <taxon>Insecta</taxon>
        <taxon>Pterygota</taxon>
        <taxon>Neoptera</taxon>
        <taxon>Paraneoptera</taxon>
        <taxon>Hemiptera</taxon>
        <taxon>Sternorrhyncha</taxon>
        <taxon>Aphidomorpha</taxon>
        <taxon>Aphidoidea</taxon>
        <taxon>Aphididae</taxon>
        <taxon>Macrosiphini</taxon>
        <taxon>Macrosiphum</taxon>
    </lineage>
</organism>
<feature type="region of interest" description="Disordered" evidence="4">
    <location>
        <begin position="58"/>
        <end position="218"/>
    </location>
</feature>
<proteinExistence type="inferred from homology"/>
<dbReference type="PANTHER" id="PTHR21066:SF9">
    <property type="entry name" value="ODORANT-BINDING PROTEIN 59A"/>
    <property type="match status" value="1"/>
</dbReference>
<comment type="similarity">
    <text evidence="2">Belongs to the PBP/GOBP family.</text>
</comment>
<gene>
    <name evidence="5" type="ORF">MEUPH1_LOCUS8365</name>
</gene>
<dbReference type="Proteomes" id="UP001160148">
    <property type="component" value="Unassembled WGS sequence"/>
</dbReference>
<feature type="compositionally biased region" description="Polar residues" evidence="4">
    <location>
        <begin position="103"/>
        <end position="114"/>
    </location>
</feature>
<feature type="compositionally biased region" description="Polar residues" evidence="4">
    <location>
        <begin position="126"/>
        <end position="143"/>
    </location>
</feature>
<comment type="subcellular location">
    <subcellularLocation>
        <location evidence="1">Secreted</location>
    </subcellularLocation>
</comment>
<dbReference type="SUPFAM" id="SSF47565">
    <property type="entry name" value="Insect pheromone/odorant-binding proteins"/>
    <property type="match status" value="1"/>
</dbReference>
<feature type="compositionally biased region" description="Low complexity" evidence="4">
    <location>
        <begin position="93"/>
        <end position="102"/>
    </location>
</feature>
<protein>
    <submittedName>
        <fullName evidence="5">Uncharacterized protein</fullName>
    </submittedName>
</protein>
<dbReference type="InterPro" id="IPR036728">
    <property type="entry name" value="PBP_GOBP_sf"/>
</dbReference>
<dbReference type="EMBL" id="CARXXK010000001">
    <property type="protein sequence ID" value="CAI6352074.1"/>
    <property type="molecule type" value="Genomic_DNA"/>
</dbReference>
<evidence type="ECO:0000313" key="6">
    <source>
        <dbReference type="Proteomes" id="UP001160148"/>
    </source>
</evidence>
<feature type="compositionally biased region" description="Basic and acidic residues" evidence="4">
    <location>
        <begin position="82"/>
        <end position="92"/>
    </location>
</feature>
<keyword evidence="3" id="KW-0964">Secreted</keyword>
<evidence type="ECO:0000313" key="5">
    <source>
        <dbReference type="EMBL" id="CAI6352074.1"/>
    </source>
</evidence>
<dbReference type="CDD" id="cd23992">
    <property type="entry name" value="PBP_GOBP"/>
    <property type="match status" value="1"/>
</dbReference>
<evidence type="ECO:0000256" key="2">
    <source>
        <dbReference type="ARBA" id="ARBA00008098"/>
    </source>
</evidence>
<keyword evidence="6" id="KW-1185">Reference proteome</keyword>
<comment type="caution">
    <text evidence="5">The sequence shown here is derived from an EMBL/GenBank/DDBJ whole genome shotgun (WGS) entry which is preliminary data.</text>
</comment>
<feature type="compositionally biased region" description="Basic and acidic residues" evidence="4">
    <location>
        <begin position="177"/>
        <end position="186"/>
    </location>
</feature>